<organism evidence="1 2">
    <name type="scientific">Trichonephila inaurata madagascariensis</name>
    <dbReference type="NCBI Taxonomy" id="2747483"/>
    <lineage>
        <taxon>Eukaryota</taxon>
        <taxon>Metazoa</taxon>
        <taxon>Ecdysozoa</taxon>
        <taxon>Arthropoda</taxon>
        <taxon>Chelicerata</taxon>
        <taxon>Arachnida</taxon>
        <taxon>Araneae</taxon>
        <taxon>Araneomorphae</taxon>
        <taxon>Entelegynae</taxon>
        <taxon>Araneoidea</taxon>
        <taxon>Nephilidae</taxon>
        <taxon>Trichonephila</taxon>
        <taxon>Trichonephila inaurata</taxon>
    </lineage>
</organism>
<dbReference type="Proteomes" id="UP000886998">
    <property type="component" value="Unassembled WGS sequence"/>
</dbReference>
<dbReference type="InterPro" id="IPR001888">
    <property type="entry name" value="Transposase_1"/>
</dbReference>
<dbReference type="Pfam" id="PF01359">
    <property type="entry name" value="Transposase_1"/>
    <property type="match status" value="1"/>
</dbReference>
<accession>A0A8X6IBM9</accession>
<dbReference type="PANTHER" id="PTHR46060:SF1">
    <property type="entry name" value="MARINER MOS1 TRANSPOSASE-LIKE PROTEIN"/>
    <property type="match status" value="1"/>
</dbReference>
<dbReference type="AlphaFoldDB" id="A0A8X6IBM9"/>
<keyword evidence="2" id="KW-1185">Reference proteome</keyword>
<comment type="caution">
    <text evidence="1">The sequence shown here is derived from an EMBL/GenBank/DDBJ whole genome shotgun (WGS) entry which is preliminary data.</text>
</comment>
<dbReference type="OrthoDB" id="6433921at2759"/>
<proteinExistence type="predicted"/>
<protein>
    <submittedName>
        <fullName evidence="1">Uncharacterized protein</fullName>
    </submittedName>
</protein>
<dbReference type="InterPro" id="IPR036397">
    <property type="entry name" value="RNaseH_sf"/>
</dbReference>
<sequence>MMASVFWDKQGIIHLDFLPHGVIINSEYYCHVLSDVHNSLRKKRPGFITLGVVFLKDNAQPDTTQRTFQTIRELCWEILPFLKSSDLASSHFPCLGP</sequence>
<gene>
    <name evidence="1" type="ORF">TNIN_302511</name>
</gene>
<dbReference type="PANTHER" id="PTHR46060">
    <property type="entry name" value="MARINER MOS1 TRANSPOSASE-LIKE PROTEIN"/>
    <property type="match status" value="1"/>
</dbReference>
<dbReference type="EMBL" id="BMAV01024817">
    <property type="protein sequence ID" value="GFS36316.1"/>
    <property type="molecule type" value="Genomic_DNA"/>
</dbReference>
<evidence type="ECO:0000313" key="1">
    <source>
        <dbReference type="EMBL" id="GFS36316.1"/>
    </source>
</evidence>
<dbReference type="Gene3D" id="3.30.420.10">
    <property type="entry name" value="Ribonuclease H-like superfamily/Ribonuclease H"/>
    <property type="match status" value="1"/>
</dbReference>
<evidence type="ECO:0000313" key="2">
    <source>
        <dbReference type="Proteomes" id="UP000886998"/>
    </source>
</evidence>
<dbReference type="GO" id="GO:0003676">
    <property type="term" value="F:nucleic acid binding"/>
    <property type="evidence" value="ECO:0007669"/>
    <property type="project" value="InterPro"/>
</dbReference>
<dbReference type="InterPro" id="IPR052709">
    <property type="entry name" value="Transposase-MT_Hybrid"/>
</dbReference>
<reference evidence="1" key="1">
    <citation type="submission" date="2020-08" db="EMBL/GenBank/DDBJ databases">
        <title>Multicomponent nature underlies the extraordinary mechanical properties of spider dragline silk.</title>
        <authorList>
            <person name="Kono N."/>
            <person name="Nakamura H."/>
            <person name="Mori M."/>
            <person name="Yoshida Y."/>
            <person name="Ohtoshi R."/>
            <person name="Malay A.D."/>
            <person name="Moran D.A.P."/>
            <person name="Tomita M."/>
            <person name="Numata K."/>
            <person name="Arakawa K."/>
        </authorList>
    </citation>
    <scope>NUCLEOTIDE SEQUENCE</scope>
</reference>
<name>A0A8X6IBM9_9ARAC</name>